<keyword evidence="7" id="KW-0067">ATP-binding</keyword>
<dbReference type="PANTHER" id="PTHR24421">
    <property type="entry name" value="NITRATE/NITRITE SENSOR PROTEIN NARX-RELATED"/>
    <property type="match status" value="1"/>
</dbReference>
<keyword evidence="8" id="KW-0902">Two-component regulatory system</keyword>
<evidence type="ECO:0000259" key="10">
    <source>
        <dbReference type="Pfam" id="PF07730"/>
    </source>
</evidence>
<dbReference type="InterPro" id="IPR011712">
    <property type="entry name" value="Sig_transdc_His_kin_sub3_dim/P"/>
</dbReference>
<keyword evidence="4" id="KW-0808">Transferase</keyword>
<evidence type="ECO:0000256" key="3">
    <source>
        <dbReference type="ARBA" id="ARBA00022553"/>
    </source>
</evidence>
<dbReference type="CDD" id="cd16917">
    <property type="entry name" value="HATPase_UhpB-NarQ-NarX-like"/>
    <property type="match status" value="1"/>
</dbReference>
<dbReference type="SUPFAM" id="SSF55874">
    <property type="entry name" value="ATPase domain of HSP90 chaperone/DNA topoisomerase II/histidine kinase"/>
    <property type="match status" value="1"/>
</dbReference>
<dbReference type="InterPro" id="IPR050482">
    <property type="entry name" value="Sensor_HK_TwoCompSys"/>
</dbReference>
<proteinExistence type="predicted"/>
<reference evidence="12" key="1">
    <citation type="submission" date="2023-02" db="EMBL/GenBank/DDBJ databases">
        <title>Kitasatospora phosalacinea NBRC 14627.</title>
        <authorList>
            <person name="Ichikawa N."/>
            <person name="Sato H."/>
            <person name="Tonouchi N."/>
        </authorList>
    </citation>
    <scope>NUCLEOTIDE SEQUENCE</scope>
    <source>
        <strain evidence="12">NBRC 14627</strain>
    </source>
</reference>
<dbReference type="InterPro" id="IPR036890">
    <property type="entry name" value="HATPase_C_sf"/>
</dbReference>
<gene>
    <name evidence="12" type="ORF">Kpho02_00130</name>
</gene>
<dbReference type="GO" id="GO:0046983">
    <property type="term" value="F:protein dimerization activity"/>
    <property type="evidence" value="ECO:0007669"/>
    <property type="project" value="InterPro"/>
</dbReference>
<feature type="transmembrane region" description="Helical" evidence="9">
    <location>
        <begin position="30"/>
        <end position="50"/>
    </location>
</feature>
<dbReference type="RefSeq" id="WP_285732044.1">
    <property type="nucleotide sequence ID" value="NZ_BSSA01000001.1"/>
</dbReference>
<comment type="caution">
    <text evidence="12">The sequence shown here is derived from an EMBL/GenBank/DDBJ whole genome shotgun (WGS) entry which is preliminary data.</text>
</comment>
<dbReference type="EMBL" id="BSSA01000001">
    <property type="protein sequence ID" value="GLW67714.1"/>
    <property type="molecule type" value="Genomic_DNA"/>
</dbReference>
<comment type="catalytic activity">
    <reaction evidence="1">
        <text>ATP + protein L-histidine = ADP + protein N-phospho-L-histidine.</text>
        <dbReference type="EC" id="2.7.13.3"/>
    </reaction>
</comment>
<keyword evidence="6 12" id="KW-0418">Kinase</keyword>
<feature type="transmembrane region" description="Helical" evidence="9">
    <location>
        <begin position="56"/>
        <end position="81"/>
    </location>
</feature>
<dbReference type="AlphaFoldDB" id="A0A9W6UXU2"/>
<keyword evidence="9" id="KW-0472">Membrane</keyword>
<feature type="domain" description="Signal transduction histidine kinase subgroup 3 dimerisation and phosphoacceptor" evidence="10">
    <location>
        <begin position="220"/>
        <end position="286"/>
    </location>
</feature>
<keyword evidence="3" id="KW-0597">Phosphoprotein</keyword>
<dbReference type="InterPro" id="IPR025828">
    <property type="entry name" value="Put_sensor_dom"/>
</dbReference>
<evidence type="ECO:0000313" key="12">
    <source>
        <dbReference type="EMBL" id="GLW67714.1"/>
    </source>
</evidence>
<evidence type="ECO:0000256" key="4">
    <source>
        <dbReference type="ARBA" id="ARBA00022679"/>
    </source>
</evidence>
<evidence type="ECO:0000313" key="13">
    <source>
        <dbReference type="Proteomes" id="UP001165041"/>
    </source>
</evidence>
<protein>
    <recommendedName>
        <fullName evidence="2">histidine kinase</fullName>
        <ecNumber evidence="2">2.7.13.3</ecNumber>
    </recommendedName>
</protein>
<dbReference type="Gene3D" id="1.20.5.1930">
    <property type="match status" value="1"/>
</dbReference>
<keyword evidence="9" id="KW-0812">Transmembrane</keyword>
<evidence type="ECO:0000256" key="9">
    <source>
        <dbReference type="SAM" id="Phobius"/>
    </source>
</evidence>
<dbReference type="Pfam" id="PF07730">
    <property type="entry name" value="HisKA_3"/>
    <property type="match status" value="1"/>
</dbReference>
<accession>A0A9W6UXU2</accession>
<evidence type="ECO:0000259" key="11">
    <source>
        <dbReference type="Pfam" id="PF13796"/>
    </source>
</evidence>
<feature type="transmembrane region" description="Helical" evidence="9">
    <location>
        <begin position="123"/>
        <end position="147"/>
    </location>
</feature>
<name>A0A9W6UXU2_9ACTN</name>
<dbReference type="EC" id="2.7.13.3" evidence="2"/>
<dbReference type="Gene3D" id="3.30.565.10">
    <property type="entry name" value="Histidine kinase-like ATPase, C-terminal domain"/>
    <property type="match status" value="1"/>
</dbReference>
<dbReference type="Proteomes" id="UP001165041">
    <property type="component" value="Unassembled WGS sequence"/>
</dbReference>
<evidence type="ECO:0000256" key="8">
    <source>
        <dbReference type="ARBA" id="ARBA00023012"/>
    </source>
</evidence>
<sequence>MRTEPRPSTAWQAMARRPWAFLASGWPWRAAAYLLSGVLVGAAAVLVLVAGLVAGLVLLVVLVGVAPLAGVVLAATAVAAVERWRLRLVDDDPAPDPHRPPSGPGPRAWVASRLTERATWRELGFTLVSACALWWLDVLVLAFAFGLPALCFAATDGSTWPWTVFGALVLLASPWTVTSWAGARAALARTLLAPRDEELGAQLQEVRAARSRLLDAFDAERVRIERDLHDGAQQHLVALGLTLGLLDLDLPADSPARPQLARAQRQLGDAHRELRDLLRGLNPPVLADHGLAAAVRERAGRLPLPVAVDLDLPGRLPPQLETHLYYLVSEALTNVARHSGASRAAVHGRYRADLLVLEITDDGAGGADPALGTGLTGLADRLAAVDGRLRVSSPPGGPTLLHVEVPCHFG</sequence>
<evidence type="ECO:0000256" key="6">
    <source>
        <dbReference type="ARBA" id="ARBA00022777"/>
    </source>
</evidence>
<feature type="domain" description="Putative sensor" evidence="11">
    <location>
        <begin position="33"/>
        <end position="192"/>
    </location>
</feature>
<dbReference type="Pfam" id="PF13796">
    <property type="entry name" value="Sensor"/>
    <property type="match status" value="1"/>
</dbReference>
<evidence type="ECO:0000256" key="2">
    <source>
        <dbReference type="ARBA" id="ARBA00012438"/>
    </source>
</evidence>
<keyword evidence="9" id="KW-1133">Transmembrane helix</keyword>
<organism evidence="12 13">
    <name type="scientific">Kitasatospora phosalacinea</name>
    <dbReference type="NCBI Taxonomy" id="2065"/>
    <lineage>
        <taxon>Bacteria</taxon>
        <taxon>Bacillati</taxon>
        <taxon>Actinomycetota</taxon>
        <taxon>Actinomycetes</taxon>
        <taxon>Kitasatosporales</taxon>
        <taxon>Streptomycetaceae</taxon>
        <taxon>Kitasatospora</taxon>
    </lineage>
</organism>
<dbReference type="GO" id="GO:0000155">
    <property type="term" value="F:phosphorelay sensor kinase activity"/>
    <property type="evidence" value="ECO:0007669"/>
    <property type="project" value="InterPro"/>
</dbReference>
<feature type="transmembrane region" description="Helical" evidence="9">
    <location>
        <begin position="159"/>
        <end position="181"/>
    </location>
</feature>
<evidence type="ECO:0000256" key="1">
    <source>
        <dbReference type="ARBA" id="ARBA00000085"/>
    </source>
</evidence>
<dbReference type="PANTHER" id="PTHR24421:SF10">
    <property type="entry name" value="NITRATE_NITRITE SENSOR PROTEIN NARQ"/>
    <property type="match status" value="1"/>
</dbReference>
<evidence type="ECO:0000256" key="5">
    <source>
        <dbReference type="ARBA" id="ARBA00022741"/>
    </source>
</evidence>
<keyword evidence="5" id="KW-0547">Nucleotide-binding</keyword>
<evidence type="ECO:0000256" key="7">
    <source>
        <dbReference type="ARBA" id="ARBA00022840"/>
    </source>
</evidence>
<dbReference type="GO" id="GO:0005524">
    <property type="term" value="F:ATP binding"/>
    <property type="evidence" value="ECO:0007669"/>
    <property type="project" value="UniProtKB-KW"/>
</dbReference>
<dbReference type="GO" id="GO:0016020">
    <property type="term" value="C:membrane"/>
    <property type="evidence" value="ECO:0007669"/>
    <property type="project" value="InterPro"/>
</dbReference>